<evidence type="ECO:0000256" key="1">
    <source>
        <dbReference type="ARBA" id="ARBA00006658"/>
    </source>
</evidence>
<reference evidence="2" key="1">
    <citation type="submission" date="2021-01" db="EMBL/GenBank/DDBJ databases">
        <authorList>
            <person name="Corre E."/>
            <person name="Pelletier E."/>
            <person name="Niang G."/>
            <person name="Scheremetjew M."/>
            <person name="Finn R."/>
            <person name="Kale V."/>
            <person name="Holt S."/>
            <person name="Cochrane G."/>
            <person name="Meng A."/>
            <person name="Brown T."/>
            <person name="Cohen L."/>
        </authorList>
    </citation>
    <scope>NUCLEOTIDE SEQUENCE</scope>
    <source>
        <strain evidence="2">CT5</strain>
    </source>
</reference>
<dbReference type="GO" id="GO:0005829">
    <property type="term" value="C:cytosol"/>
    <property type="evidence" value="ECO:0007669"/>
    <property type="project" value="TreeGrafter"/>
</dbReference>
<dbReference type="InterPro" id="IPR051330">
    <property type="entry name" value="Phosphatase_reg/MetRdx"/>
</dbReference>
<dbReference type="GO" id="GO:0031929">
    <property type="term" value="P:TOR signaling"/>
    <property type="evidence" value="ECO:0007669"/>
    <property type="project" value="TreeGrafter"/>
</dbReference>
<dbReference type="PANTHER" id="PTHR21021:SF16">
    <property type="entry name" value="TIP41-LIKE PROTEIN"/>
    <property type="match status" value="1"/>
</dbReference>
<evidence type="ECO:0008006" key="3">
    <source>
        <dbReference type="Google" id="ProtNLM"/>
    </source>
</evidence>
<dbReference type="AlphaFoldDB" id="A0A7S3K538"/>
<gene>
    <name evidence="2" type="ORF">ECRA1380_LOCUS84</name>
</gene>
<sequence length="330" mass="39192">MSSASFPIAPKQTVEFNKVESEGWEFYVSNKPMFNTKELDQIADVIPTQALPDIVFGYNRIYMVNKKRNFLYEFSPIDALTLCSYAVQTKRLHPDQVEETKDEASMDEETKEVDQFTALNRIDLKPKNVEVSMADKWKDKDTSKIEDFKELEIISDWTYSTPYKGTVLPLSENVERIKQDFDLEIELQEEPENSEITIERTEEEIPIHRLTPENPILHYMEIEMFEDELEDCGHTMSKVRFRIMKDCFYALVRYYLRVDGVIVRILDTRIFHDFETNHIIREFWHKEATYDELRAKHFDLSSEWGLDPNQSDRVFNSLELKFRTRDKISF</sequence>
<dbReference type="PANTHER" id="PTHR21021">
    <property type="entry name" value="GAF/PUTATIVE CYTOSKELETAL PROTEIN"/>
    <property type="match status" value="1"/>
</dbReference>
<accession>A0A7S3K538</accession>
<name>A0A7S3K538_EUPCR</name>
<comment type="similarity">
    <text evidence="1">Belongs to the TIP41 family.</text>
</comment>
<organism evidence="2">
    <name type="scientific">Euplotes crassus</name>
    <dbReference type="NCBI Taxonomy" id="5936"/>
    <lineage>
        <taxon>Eukaryota</taxon>
        <taxon>Sar</taxon>
        <taxon>Alveolata</taxon>
        <taxon>Ciliophora</taxon>
        <taxon>Intramacronucleata</taxon>
        <taxon>Spirotrichea</taxon>
        <taxon>Hypotrichia</taxon>
        <taxon>Euplotida</taxon>
        <taxon>Euplotidae</taxon>
        <taxon>Moneuplotes</taxon>
    </lineage>
</organism>
<proteinExistence type="inferred from homology"/>
<dbReference type="InterPro" id="IPR007303">
    <property type="entry name" value="TIP41-like"/>
</dbReference>
<dbReference type="EMBL" id="HBIK01000166">
    <property type="protein sequence ID" value="CAE0375133.1"/>
    <property type="molecule type" value="Transcribed_RNA"/>
</dbReference>
<dbReference type="Pfam" id="PF04176">
    <property type="entry name" value="TIP41"/>
    <property type="match status" value="1"/>
</dbReference>
<evidence type="ECO:0000313" key="2">
    <source>
        <dbReference type="EMBL" id="CAE0375133.1"/>
    </source>
</evidence>
<protein>
    <recommendedName>
        <fullName evidence="3">TIP41-like protein</fullName>
    </recommendedName>
</protein>